<sequence>KQNTKQSPITTKPKKKVCYNKESGSNESYEQEQQLNIDYKKLTVQKNLNDELEREIRLCQQLKSLYNSETNNNN</sequence>
<gene>
    <name evidence="1" type="ORF">DHETER_LOCUS11204</name>
</gene>
<name>A0ACA9P392_9GLOM</name>
<proteinExistence type="predicted"/>
<organism evidence="1 2">
    <name type="scientific">Dentiscutata heterogama</name>
    <dbReference type="NCBI Taxonomy" id="1316150"/>
    <lineage>
        <taxon>Eukaryota</taxon>
        <taxon>Fungi</taxon>
        <taxon>Fungi incertae sedis</taxon>
        <taxon>Mucoromycota</taxon>
        <taxon>Glomeromycotina</taxon>
        <taxon>Glomeromycetes</taxon>
        <taxon>Diversisporales</taxon>
        <taxon>Gigasporaceae</taxon>
        <taxon>Dentiscutata</taxon>
    </lineage>
</organism>
<keyword evidence="2" id="KW-1185">Reference proteome</keyword>
<dbReference type="Proteomes" id="UP000789702">
    <property type="component" value="Unassembled WGS sequence"/>
</dbReference>
<dbReference type="EMBL" id="CAJVPU010023831">
    <property type="protein sequence ID" value="CAG8690035.1"/>
    <property type="molecule type" value="Genomic_DNA"/>
</dbReference>
<comment type="caution">
    <text evidence="1">The sequence shown here is derived from an EMBL/GenBank/DDBJ whole genome shotgun (WGS) entry which is preliminary data.</text>
</comment>
<reference evidence="1" key="1">
    <citation type="submission" date="2021-06" db="EMBL/GenBank/DDBJ databases">
        <authorList>
            <person name="Kallberg Y."/>
            <person name="Tangrot J."/>
            <person name="Rosling A."/>
        </authorList>
    </citation>
    <scope>NUCLEOTIDE SEQUENCE</scope>
    <source>
        <strain evidence="1">IL203A</strain>
    </source>
</reference>
<evidence type="ECO:0000313" key="1">
    <source>
        <dbReference type="EMBL" id="CAG8690035.1"/>
    </source>
</evidence>
<accession>A0ACA9P392</accession>
<evidence type="ECO:0000313" key="2">
    <source>
        <dbReference type="Proteomes" id="UP000789702"/>
    </source>
</evidence>
<protein>
    <submittedName>
        <fullName evidence="1">9146_t:CDS:1</fullName>
    </submittedName>
</protein>
<feature type="non-terminal residue" evidence="1">
    <location>
        <position position="1"/>
    </location>
</feature>